<dbReference type="OrthoDB" id="9776227at2"/>
<feature type="transmembrane region" description="Helical" evidence="6">
    <location>
        <begin position="332"/>
        <end position="353"/>
    </location>
</feature>
<dbReference type="EMBL" id="CP000284">
    <property type="protein sequence ID" value="ABE48491.1"/>
    <property type="molecule type" value="Genomic_DNA"/>
</dbReference>
<keyword evidence="8" id="KW-1185">Reference proteome</keyword>
<evidence type="ECO:0000256" key="2">
    <source>
        <dbReference type="ARBA" id="ARBA00022475"/>
    </source>
</evidence>
<dbReference type="STRING" id="265072.Mfla_0220"/>
<dbReference type="GO" id="GO:0043190">
    <property type="term" value="C:ATP-binding cassette (ABC) transporter complex"/>
    <property type="evidence" value="ECO:0007669"/>
    <property type="project" value="InterPro"/>
</dbReference>
<protein>
    <submittedName>
        <fullName evidence="7">Permease YjgP/YjgQ</fullName>
    </submittedName>
</protein>
<dbReference type="PANTHER" id="PTHR33529">
    <property type="entry name" value="SLR0882 PROTEIN-RELATED"/>
    <property type="match status" value="1"/>
</dbReference>
<dbReference type="HOGENOM" id="CLU_028799_1_1_4"/>
<dbReference type="Pfam" id="PF03739">
    <property type="entry name" value="LptF_LptG"/>
    <property type="match status" value="1"/>
</dbReference>
<feature type="transmembrane region" description="Helical" evidence="6">
    <location>
        <begin position="273"/>
        <end position="292"/>
    </location>
</feature>
<evidence type="ECO:0000256" key="4">
    <source>
        <dbReference type="ARBA" id="ARBA00022989"/>
    </source>
</evidence>
<dbReference type="GO" id="GO:0055085">
    <property type="term" value="P:transmembrane transport"/>
    <property type="evidence" value="ECO:0007669"/>
    <property type="project" value="InterPro"/>
</dbReference>
<evidence type="ECO:0000313" key="8">
    <source>
        <dbReference type="Proteomes" id="UP000002440"/>
    </source>
</evidence>
<evidence type="ECO:0000256" key="5">
    <source>
        <dbReference type="ARBA" id="ARBA00023136"/>
    </source>
</evidence>
<evidence type="ECO:0000256" key="1">
    <source>
        <dbReference type="ARBA" id="ARBA00004651"/>
    </source>
</evidence>
<reference evidence="7 8" key="1">
    <citation type="submission" date="2006-03" db="EMBL/GenBank/DDBJ databases">
        <title>Complete sequence of Methylobacillus flagellatus KT.</title>
        <authorList>
            <consortium name="US DOE Joint Genome Institute"/>
            <person name="Copeland A."/>
            <person name="Lucas S."/>
            <person name="Lapidus A."/>
            <person name="Barry K."/>
            <person name="Detter J.C."/>
            <person name="Glavina del Rio T."/>
            <person name="Hammon N."/>
            <person name="Israni S."/>
            <person name="Dalin E."/>
            <person name="Tice H."/>
            <person name="Pitluck S."/>
            <person name="Brettin T."/>
            <person name="Bruce D."/>
            <person name="Han C."/>
            <person name="Tapia R."/>
            <person name="Saunders E."/>
            <person name="Gilna P."/>
            <person name="Schmutz J."/>
            <person name="Larimer F."/>
            <person name="Land M."/>
            <person name="Kyrpides N."/>
            <person name="Anderson I."/>
            <person name="Richardson P."/>
        </authorList>
    </citation>
    <scope>NUCLEOTIDE SEQUENCE [LARGE SCALE GENOMIC DNA]</scope>
    <source>
        <strain evidence="8">KT / ATCC 51484 / DSM 6875</strain>
    </source>
</reference>
<keyword evidence="3 6" id="KW-0812">Transmembrane</keyword>
<feature type="transmembrane region" description="Helical" evidence="6">
    <location>
        <begin position="99"/>
        <end position="122"/>
    </location>
</feature>
<sequence>MKLLNRYLAQEIVSSIMLIMLALLAMFSFFDLIQELESLGKGNYGISKVLLYVLLSAPGHVYEVVPVAVLVGTMYALGQFSRYSELIILRVSGISIRKIAFSLLRVGLVFAVITFLVGELIAPMSEKAAQRIRIQATDSVVAQDFRSGLWVKDGNSFVNVQNVMPDASLMDIHIYEFDNEFRLRTISNAKEGSFDGNSWNLHQVTQTHFEEQKIRTNVFQEATWQSLIRPELLNVLLVVPEKMSAWNLYFYINHLASNKQKTSRHQIALWSKMIYPLACLVMVILALPFGFLQQRSSSASTKIFSGIMLGIVYQVLNRVFVHLGLLNDWSPLFSAVMPTLLFMAAGIFMLYWVERR</sequence>
<comment type="subcellular location">
    <subcellularLocation>
        <location evidence="1">Cell membrane</location>
        <topology evidence="1">Multi-pass membrane protein</topology>
    </subcellularLocation>
</comment>
<feature type="transmembrane region" description="Helical" evidence="6">
    <location>
        <begin position="304"/>
        <end position="326"/>
    </location>
</feature>
<proteinExistence type="predicted"/>
<evidence type="ECO:0000256" key="6">
    <source>
        <dbReference type="SAM" id="Phobius"/>
    </source>
</evidence>
<organism evidence="7 8">
    <name type="scientific">Methylobacillus flagellatus (strain ATCC 51484 / DSM 6875 / VKM B-1610 / KT)</name>
    <dbReference type="NCBI Taxonomy" id="265072"/>
    <lineage>
        <taxon>Bacteria</taxon>
        <taxon>Pseudomonadati</taxon>
        <taxon>Pseudomonadota</taxon>
        <taxon>Betaproteobacteria</taxon>
        <taxon>Nitrosomonadales</taxon>
        <taxon>Methylophilaceae</taxon>
        <taxon>Methylobacillus</taxon>
    </lineage>
</organism>
<dbReference type="KEGG" id="mfa:Mfla_0220"/>
<dbReference type="Proteomes" id="UP000002440">
    <property type="component" value="Chromosome"/>
</dbReference>
<evidence type="ECO:0000256" key="3">
    <source>
        <dbReference type="ARBA" id="ARBA00022692"/>
    </source>
</evidence>
<dbReference type="GO" id="GO:0015920">
    <property type="term" value="P:lipopolysaccharide transport"/>
    <property type="evidence" value="ECO:0007669"/>
    <property type="project" value="TreeGrafter"/>
</dbReference>
<dbReference type="InterPro" id="IPR030923">
    <property type="entry name" value="LptG"/>
</dbReference>
<dbReference type="InterPro" id="IPR005495">
    <property type="entry name" value="LptG/LptF_permease"/>
</dbReference>
<name>Q1H4U6_METFK</name>
<keyword evidence="5 6" id="KW-0472">Membrane</keyword>
<dbReference type="NCBIfam" id="TIGR04408">
    <property type="entry name" value="LptG_lptG"/>
    <property type="match status" value="1"/>
</dbReference>
<dbReference type="RefSeq" id="WP_011478588.1">
    <property type="nucleotide sequence ID" value="NC_007947.1"/>
</dbReference>
<keyword evidence="2" id="KW-1003">Cell membrane</keyword>
<feature type="transmembrane region" description="Helical" evidence="6">
    <location>
        <begin position="12"/>
        <end position="30"/>
    </location>
</feature>
<accession>Q1H4U6</accession>
<evidence type="ECO:0000313" key="7">
    <source>
        <dbReference type="EMBL" id="ABE48491.1"/>
    </source>
</evidence>
<dbReference type="eggNOG" id="COG0795">
    <property type="taxonomic scope" value="Bacteria"/>
</dbReference>
<keyword evidence="4 6" id="KW-1133">Transmembrane helix</keyword>
<dbReference type="AlphaFoldDB" id="Q1H4U6"/>
<feature type="transmembrane region" description="Helical" evidence="6">
    <location>
        <begin position="50"/>
        <end position="78"/>
    </location>
</feature>
<gene>
    <name evidence="7" type="ordered locus">Mfla_0220</name>
</gene>
<dbReference type="PANTHER" id="PTHR33529:SF2">
    <property type="entry name" value="LIPOPOLYSACCHARIDE EXPORT SYSTEM PERMEASE PROTEIN LPTG"/>
    <property type="match status" value="1"/>
</dbReference>